<evidence type="ECO:0000313" key="2">
    <source>
        <dbReference type="EMBL" id="CDW78183.1"/>
    </source>
</evidence>
<accession>A0A078ABM5</accession>
<organism evidence="2 3">
    <name type="scientific">Stylonychia lemnae</name>
    <name type="common">Ciliate</name>
    <dbReference type="NCBI Taxonomy" id="5949"/>
    <lineage>
        <taxon>Eukaryota</taxon>
        <taxon>Sar</taxon>
        <taxon>Alveolata</taxon>
        <taxon>Ciliophora</taxon>
        <taxon>Intramacronucleata</taxon>
        <taxon>Spirotrichea</taxon>
        <taxon>Stichotrichia</taxon>
        <taxon>Sporadotrichida</taxon>
        <taxon>Oxytrichidae</taxon>
        <taxon>Stylonychinae</taxon>
        <taxon>Stylonychia</taxon>
    </lineage>
</organism>
<proteinExistence type="predicted"/>
<dbReference type="EMBL" id="CCKQ01006842">
    <property type="protein sequence ID" value="CDW78183.1"/>
    <property type="molecule type" value="Genomic_DNA"/>
</dbReference>
<feature type="compositionally biased region" description="Polar residues" evidence="1">
    <location>
        <begin position="399"/>
        <end position="422"/>
    </location>
</feature>
<evidence type="ECO:0000256" key="1">
    <source>
        <dbReference type="SAM" id="MobiDB-lite"/>
    </source>
</evidence>
<reference evidence="2 3" key="1">
    <citation type="submission" date="2014-06" db="EMBL/GenBank/DDBJ databases">
        <authorList>
            <person name="Swart Estienne"/>
        </authorList>
    </citation>
    <scope>NUCLEOTIDE SEQUENCE [LARGE SCALE GENOMIC DNA]</scope>
    <source>
        <strain evidence="2 3">130c</strain>
    </source>
</reference>
<evidence type="ECO:0000313" key="3">
    <source>
        <dbReference type="Proteomes" id="UP000039865"/>
    </source>
</evidence>
<feature type="compositionally biased region" description="Low complexity" evidence="1">
    <location>
        <begin position="375"/>
        <end position="398"/>
    </location>
</feature>
<protein>
    <submittedName>
        <fullName evidence="2">Uncharacterized protein</fullName>
    </submittedName>
</protein>
<feature type="region of interest" description="Disordered" evidence="1">
    <location>
        <begin position="371"/>
        <end position="422"/>
    </location>
</feature>
<dbReference type="Proteomes" id="UP000039865">
    <property type="component" value="Unassembled WGS sequence"/>
</dbReference>
<dbReference type="AlphaFoldDB" id="A0A078ABM5"/>
<gene>
    <name evidence="2" type="primary">Contig17744.g18874</name>
    <name evidence="2" type="ORF">STYLEM_7157</name>
</gene>
<keyword evidence="3" id="KW-1185">Reference proteome</keyword>
<sequence>MIQQHYQSNQRGRSKNTLLSSTLVEEINLQSPNQLKKGISPGRLRGYQNPELNKYSSLIDGFNQGDIEKIDVQKLFELCKEIEGHSITSSEVLEAMVFTQYGSQGLEFLLQLLYAPNDQSSESLSTQRIICDQFGFTPLSGKVQFNRIPENLLQQMRSNPAILLDIKKSAYVIDEFRQVWCYPRFDKSQNTLSMQQKQQNYRHSLSTEEEKDGFEFNDLETDERINIDIFQFDNTFPDPKEYCLGFIVKDIDFQSAARKQIEELKSSGQNQIHKNRYTDEHPELIVNEVKPDINDCNSPATKFNTLNPNSILSPQDRHRMLIQNEYLTQSRKTSGYTNYAAGAGETNSQQNSSKFLRFQSAFIGTQVSDYNTQKSNHSSMTTTGGGSSSNKISGKVISTTKKNGNNDTSSVDTDRNANNNSVSNKLELTSSIDLKNIQFKKIAANKVQNKQTFLEQYRKSKQLDTGDIGGSLPVSQLLMQNKIDDIEGRISPVKQPAKQSFEEKKIKITKPGQKGAGIKISRNLEQIIQRNPNQGRQSVVKGVVDSQSNDEVNEITLTSRVPMTAKFNQMMLTQSFNKNQQITNNVGGNLNTNNINVNKGQTKIVNSNFKVC</sequence>
<dbReference type="InParanoid" id="A0A078ABM5"/>
<name>A0A078ABM5_STYLE</name>